<keyword evidence="7" id="KW-0449">Lipoprotein</keyword>
<dbReference type="InterPro" id="IPR038501">
    <property type="entry name" value="Spore_GerAC_C_sf"/>
</dbReference>
<accession>A0ABS1EQ49</accession>
<dbReference type="PANTHER" id="PTHR35789:SF1">
    <property type="entry name" value="SPORE GERMINATION PROTEIN B3"/>
    <property type="match status" value="1"/>
</dbReference>
<dbReference type="NCBIfam" id="TIGR02887">
    <property type="entry name" value="spore_ger_x_C"/>
    <property type="match status" value="1"/>
</dbReference>
<keyword evidence="6" id="KW-0564">Palmitate</keyword>
<feature type="domain" description="Spore germination protein N-terminal" evidence="9">
    <location>
        <begin position="26"/>
        <end position="200"/>
    </location>
</feature>
<dbReference type="PROSITE" id="PS51257">
    <property type="entry name" value="PROKAR_LIPOPROTEIN"/>
    <property type="match status" value="1"/>
</dbReference>
<dbReference type="InterPro" id="IPR057336">
    <property type="entry name" value="GerAC_N"/>
</dbReference>
<dbReference type="Pfam" id="PF05504">
    <property type="entry name" value="Spore_GerAC"/>
    <property type="match status" value="1"/>
</dbReference>
<dbReference type="Gene3D" id="6.20.190.10">
    <property type="entry name" value="Nutrient germinant receptor protein C, domain 1"/>
    <property type="match status" value="1"/>
</dbReference>
<dbReference type="Pfam" id="PF25198">
    <property type="entry name" value="Spore_GerAC_N"/>
    <property type="match status" value="1"/>
</dbReference>
<dbReference type="EMBL" id="JAENHN010000037">
    <property type="protein sequence ID" value="MBK1811482.1"/>
    <property type="molecule type" value="Genomic_DNA"/>
</dbReference>
<reference evidence="11" key="1">
    <citation type="submission" date="2021-01" db="EMBL/GenBank/DDBJ databases">
        <title>Genome public.</title>
        <authorList>
            <person name="Liu C."/>
            <person name="Sun Q."/>
        </authorList>
    </citation>
    <scope>NUCLEOTIDE SEQUENCE [LARGE SCALE GENOMIC DNA]</scope>
    <source>
        <strain evidence="11">YIM B02505</strain>
    </source>
</reference>
<dbReference type="InterPro" id="IPR046953">
    <property type="entry name" value="Spore_GerAC-like_C"/>
</dbReference>
<comment type="caution">
    <text evidence="10">The sequence shown here is derived from an EMBL/GenBank/DDBJ whole genome shotgun (WGS) entry which is preliminary data.</text>
</comment>
<dbReference type="InterPro" id="IPR008844">
    <property type="entry name" value="Spore_GerAC-like"/>
</dbReference>
<evidence type="ECO:0000256" key="2">
    <source>
        <dbReference type="ARBA" id="ARBA00007886"/>
    </source>
</evidence>
<evidence type="ECO:0000259" key="9">
    <source>
        <dbReference type="Pfam" id="PF25198"/>
    </source>
</evidence>
<name>A0ABS1EQ49_9CLOT</name>
<keyword evidence="4" id="KW-0732">Signal</keyword>
<dbReference type="RefSeq" id="WP_200269714.1">
    <property type="nucleotide sequence ID" value="NZ_JAENHN010000037.1"/>
</dbReference>
<feature type="domain" description="Spore germination GerAC-like C-terminal" evidence="8">
    <location>
        <begin position="214"/>
        <end position="377"/>
    </location>
</feature>
<dbReference type="PANTHER" id="PTHR35789">
    <property type="entry name" value="SPORE GERMINATION PROTEIN B3"/>
    <property type="match status" value="1"/>
</dbReference>
<evidence type="ECO:0000256" key="3">
    <source>
        <dbReference type="ARBA" id="ARBA00022544"/>
    </source>
</evidence>
<keyword evidence="3" id="KW-0309">Germination</keyword>
<evidence type="ECO:0000256" key="1">
    <source>
        <dbReference type="ARBA" id="ARBA00004635"/>
    </source>
</evidence>
<gene>
    <name evidence="10" type="ORF">JHL18_12710</name>
</gene>
<dbReference type="Gene3D" id="3.30.300.210">
    <property type="entry name" value="Nutrient germinant receptor protein C, domain 3"/>
    <property type="match status" value="1"/>
</dbReference>
<comment type="subcellular location">
    <subcellularLocation>
        <location evidence="1">Membrane</location>
        <topology evidence="1">Lipid-anchor</topology>
    </subcellularLocation>
</comment>
<comment type="similarity">
    <text evidence="2">Belongs to the GerABKC lipoprotein family.</text>
</comment>
<evidence type="ECO:0000313" key="10">
    <source>
        <dbReference type="EMBL" id="MBK1811482.1"/>
    </source>
</evidence>
<protein>
    <submittedName>
        <fullName evidence="10">Ger(X)C family spore germination protein</fullName>
    </submittedName>
</protein>
<dbReference type="Proteomes" id="UP000596739">
    <property type="component" value="Unassembled WGS sequence"/>
</dbReference>
<evidence type="ECO:0000259" key="8">
    <source>
        <dbReference type="Pfam" id="PF05504"/>
    </source>
</evidence>
<sequence>MKYVKNLIILFICILLSLSLTACWSSIELNKMGIVTGIALSRYSKEEDLNIIAQVGVPRPEKSSSGVGGNEEYVNIKQKGNTVAVALRNISREYNRTLFFAHNQVVVFGRDLAHQGIGEQIDFFLRNRETRPLTWMLVSNDDIDNILENNTRVKENPGISIGKLIKNEENVSQLPIVTFRDFTSKLMSKTTAPVMPIIELKTNEDKSKTPFIAKTAVFAKDKMIGELNEAESMGLLWGTNKIKRATISVKSPDENEKVTIRINRAKSKLKPRIQGDTIYMSLEVHTEGDIMEQTTSKDLSDPQIIKVIEDTASKQIEKEVINAFSKSKELGADIFGFGDTIYKYKPKVWKQIETKWDKELQSIRFEVKVDARVRRMGKITKPATFEGK</sequence>
<evidence type="ECO:0000256" key="4">
    <source>
        <dbReference type="ARBA" id="ARBA00022729"/>
    </source>
</evidence>
<proteinExistence type="inferred from homology"/>
<evidence type="ECO:0000256" key="7">
    <source>
        <dbReference type="ARBA" id="ARBA00023288"/>
    </source>
</evidence>
<keyword evidence="5" id="KW-0472">Membrane</keyword>
<evidence type="ECO:0000313" key="11">
    <source>
        <dbReference type="Proteomes" id="UP000596739"/>
    </source>
</evidence>
<evidence type="ECO:0000256" key="5">
    <source>
        <dbReference type="ARBA" id="ARBA00023136"/>
    </source>
</evidence>
<evidence type="ECO:0000256" key="6">
    <source>
        <dbReference type="ARBA" id="ARBA00023139"/>
    </source>
</evidence>
<organism evidence="10 11">
    <name type="scientific">Clostridium yunnanense</name>
    <dbReference type="NCBI Taxonomy" id="2800325"/>
    <lineage>
        <taxon>Bacteria</taxon>
        <taxon>Bacillati</taxon>
        <taxon>Bacillota</taxon>
        <taxon>Clostridia</taxon>
        <taxon>Eubacteriales</taxon>
        <taxon>Clostridiaceae</taxon>
        <taxon>Clostridium</taxon>
    </lineage>
</organism>
<keyword evidence="11" id="KW-1185">Reference proteome</keyword>